<dbReference type="PANTHER" id="PTHR37984">
    <property type="entry name" value="PROTEIN CBG26694"/>
    <property type="match status" value="1"/>
</dbReference>
<accession>A0ABM3Z8P8</accession>
<feature type="domain" description="CCHC-type" evidence="13">
    <location>
        <begin position="247"/>
        <end position="262"/>
    </location>
</feature>
<dbReference type="SUPFAM" id="SSF56672">
    <property type="entry name" value="DNA/RNA polymerases"/>
    <property type="match status" value="1"/>
</dbReference>
<dbReference type="SMART" id="SM00343">
    <property type="entry name" value="ZnF_C2HC"/>
    <property type="match status" value="1"/>
</dbReference>
<comment type="similarity">
    <text evidence="1">Belongs to the beta type-B retroviral polymerase family. HERV class-II K(HML-2) pol subfamily.</text>
</comment>
<protein>
    <recommendedName>
        <fullName evidence="10">Gypsy retrotransposon integrase-like protein 1</fullName>
        <ecNumber evidence="3">2.7.7.49</ecNumber>
        <ecNumber evidence="2">3.1.26.4</ecNumber>
    </recommendedName>
</protein>
<dbReference type="Pfam" id="PF00665">
    <property type="entry name" value="rve"/>
    <property type="match status" value="1"/>
</dbReference>
<evidence type="ECO:0000256" key="7">
    <source>
        <dbReference type="ARBA" id="ARBA00022759"/>
    </source>
</evidence>
<dbReference type="PROSITE" id="PS50878">
    <property type="entry name" value="RT_POL"/>
    <property type="match status" value="1"/>
</dbReference>
<proteinExistence type="inferred from homology"/>
<evidence type="ECO:0000256" key="5">
    <source>
        <dbReference type="ARBA" id="ARBA00022695"/>
    </source>
</evidence>
<dbReference type="InterPro" id="IPR001878">
    <property type="entry name" value="Znf_CCHC"/>
</dbReference>
<evidence type="ECO:0000259" key="14">
    <source>
        <dbReference type="PROSITE" id="PS50878"/>
    </source>
</evidence>
<dbReference type="RefSeq" id="XP_060544748.1">
    <property type="nucleotide sequence ID" value="XM_060688765.1"/>
</dbReference>
<evidence type="ECO:0000256" key="4">
    <source>
        <dbReference type="ARBA" id="ARBA00022679"/>
    </source>
</evidence>
<evidence type="ECO:0000256" key="3">
    <source>
        <dbReference type="ARBA" id="ARBA00012493"/>
    </source>
</evidence>
<keyword evidence="16" id="KW-1185">Reference proteome</keyword>
<evidence type="ECO:0000256" key="2">
    <source>
        <dbReference type="ARBA" id="ARBA00012180"/>
    </source>
</evidence>
<dbReference type="Proteomes" id="UP001652622">
    <property type="component" value="Unplaced"/>
</dbReference>
<dbReference type="Gene3D" id="2.40.70.10">
    <property type="entry name" value="Acid Proteases"/>
    <property type="match status" value="1"/>
</dbReference>
<dbReference type="Pfam" id="PF17921">
    <property type="entry name" value="Integrase_H2C2"/>
    <property type="match status" value="1"/>
</dbReference>
<keyword evidence="11" id="KW-0863">Zinc-finger</keyword>
<evidence type="ECO:0000256" key="8">
    <source>
        <dbReference type="ARBA" id="ARBA00022801"/>
    </source>
</evidence>
<feature type="domain" description="Integrase catalytic" evidence="15">
    <location>
        <begin position="968"/>
        <end position="1079"/>
    </location>
</feature>
<dbReference type="InterPro" id="IPR000477">
    <property type="entry name" value="RT_dom"/>
</dbReference>
<dbReference type="Gene3D" id="3.10.20.370">
    <property type="match status" value="1"/>
</dbReference>
<dbReference type="CDD" id="cd01647">
    <property type="entry name" value="RT_LTR"/>
    <property type="match status" value="1"/>
</dbReference>
<evidence type="ECO:0000256" key="11">
    <source>
        <dbReference type="PROSITE-ProRule" id="PRU00047"/>
    </source>
</evidence>
<dbReference type="InterPro" id="IPR036397">
    <property type="entry name" value="RNaseH_sf"/>
</dbReference>
<dbReference type="GeneID" id="117671285"/>
<dbReference type="Gene3D" id="3.10.10.10">
    <property type="entry name" value="HIV Type 1 Reverse Transcriptase, subunit A, domain 1"/>
    <property type="match status" value="1"/>
</dbReference>
<dbReference type="Gene3D" id="1.10.340.70">
    <property type="match status" value="1"/>
</dbReference>
<dbReference type="Gene3D" id="3.30.70.270">
    <property type="match status" value="2"/>
</dbReference>
<keyword evidence="7" id="KW-0255">Endonuclease</keyword>
<dbReference type="Gene3D" id="3.30.420.10">
    <property type="entry name" value="Ribonuclease H-like superfamily/Ribonuclease H"/>
    <property type="match status" value="1"/>
</dbReference>
<dbReference type="Pfam" id="PF00078">
    <property type="entry name" value="RVT_1"/>
    <property type="match status" value="1"/>
</dbReference>
<name>A0ABM3Z8P8_PANGU</name>
<dbReference type="PANTHER" id="PTHR37984:SF12">
    <property type="entry name" value="RIBONUCLEASE H"/>
    <property type="match status" value="1"/>
</dbReference>
<keyword evidence="9" id="KW-0695">RNA-directed DNA polymerase</keyword>
<dbReference type="CDD" id="cd09274">
    <property type="entry name" value="RNase_HI_RT_Ty3"/>
    <property type="match status" value="1"/>
</dbReference>
<evidence type="ECO:0000259" key="13">
    <source>
        <dbReference type="PROSITE" id="PS50158"/>
    </source>
</evidence>
<dbReference type="EC" id="3.1.26.4" evidence="2"/>
<keyword evidence="11" id="KW-0862">Zinc</keyword>
<evidence type="ECO:0000313" key="16">
    <source>
        <dbReference type="Proteomes" id="UP001652622"/>
    </source>
</evidence>
<dbReference type="InterPro" id="IPR050951">
    <property type="entry name" value="Retrovirus_Pol_polyprotein"/>
</dbReference>
<evidence type="ECO:0000256" key="6">
    <source>
        <dbReference type="ARBA" id="ARBA00022722"/>
    </source>
</evidence>
<gene>
    <name evidence="17" type="primary">LOC117671285</name>
</gene>
<evidence type="ECO:0000256" key="9">
    <source>
        <dbReference type="ARBA" id="ARBA00022918"/>
    </source>
</evidence>
<dbReference type="InterPro" id="IPR012337">
    <property type="entry name" value="RNaseH-like_sf"/>
</dbReference>
<dbReference type="InterPro" id="IPR021109">
    <property type="entry name" value="Peptidase_aspartic_dom_sf"/>
</dbReference>
<evidence type="ECO:0000259" key="15">
    <source>
        <dbReference type="PROSITE" id="PS50994"/>
    </source>
</evidence>
<keyword evidence="4" id="KW-0808">Transferase</keyword>
<dbReference type="SUPFAM" id="SSF50630">
    <property type="entry name" value="Acid proteases"/>
    <property type="match status" value="1"/>
</dbReference>
<feature type="domain" description="Reverse transcriptase" evidence="14">
    <location>
        <begin position="483"/>
        <end position="661"/>
    </location>
</feature>
<dbReference type="SUPFAM" id="SSF53098">
    <property type="entry name" value="Ribonuclease H-like"/>
    <property type="match status" value="1"/>
</dbReference>
<dbReference type="InterPro" id="IPR043128">
    <property type="entry name" value="Rev_trsase/Diguanyl_cyclase"/>
</dbReference>
<evidence type="ECO:0000313" key="17">
    <source>
        <dbReference type="RefSeq" id="XP_060544748.1"/>
    </source>
</evidence>
<keyword evidence="8" id="KW-0378">Hydrolase</keyword>
<evidence type="ECO:0000256" key="10">
    <source>
        <dbReference type="ARBA" id="ARBA00039658"/>
    </source>
</evidence>
<dbReference type="Pfam" id="PF17917">
    <property type="entry name" value="RT_RNaseH"/>
    <property type="match status" value="1"/>
</dbReference>
<dbReference type="EC" id="2.7.7.49" evidence="3"/>
<evidence type="ECO:0000256" key="12">
    <source>
        <dbReference type="SAM" id="MobiDB-lite"/>
    </source>
</evidence>
<feature type="region of interest" description="Disordered" evidence="12">
    <location>
        <begin position="1194"/>
        <end position="1294"/>
    </location>
</feature>
<reference evidence="17" key="1">
    <citation type="submission" date="2025-08" db="UniProtKB">
        <authorList>
            <consortium name="RefSeq"/>
        </authorList>
    </citation>
    <scope>IDENTIFICATION</scope>
    <source>
        <tissue evidence="17">Blood</tissue>
    </source>
</reference>
<keyword evidence="5" id="KW-0548">Nucleotidyltransferase</keyword>
<dbReference type="PROSITE" id="PS50158">
    <property type="entry name" value="ZF_CCHC"/>
    <property type="match status" value="1"/>
</dbReference>
<keyword evidence="11" id="KW-0479">Metal-binding</keyword>
<dbReference type="InterPro" id="IPR041588">
    <property type="entry name" value="Integrase_H2C2"/>
</dbReference>
<evidence type="ECO:0000256" key="1">
    <source>
        <dbReference type="ARBA" id="ARBA00010879"/>
    </source>
</evidence>
<dbReference type="InterPro" id="IPR043502">
    <property type="entry name" value="DNA/RNA_pol_sf"/>
</dbReference>
<keyword evidence="6" id="KW-0540">Nuclease</keyword>
<sequence>MANPATFAPFVPASETWDAYIERFECFLQANDYTDFSNDRKRAHFLNACGPQIFATARALVAPLSVSTVPWPTLLAKLKGHYAPAPSRIARRFLFRQRLQKEGESLNTYLAALREEAINCEFENLDDSLLEQLVCGVHDLRLQRRLLAKTDITLQSAVDEARAFEMSDRSAAEMRRLPTALPATRCAAIHIGDACPDNLSDDEDEVNRLKAAGGNKRPPNKRLTSAPCLGCGEEHPRAFCRFKNAVCRRCGKRGHLAKVCRSVPQDATTSAPANGRLGRKGFPPSKDYCFAISRDRTIPSVSVSHASSGQHKKIFLTVQVEGRPCRMEVDTGSSKSILAWQTLKKLVPTISPEQLQPCNTRLHDYQGNSIPILGCGNFLVEKGDFSGSLPVLVVKGSLPSLLGLDWFEALGLTVSGVHTTVADGFEALTSEFAEVFDGSLGNYKGTPISLNLDPQVAPIRLKPRRVPFALRPKVDAELDKLLAQGILEPTDYSKWETPIVIPTKQDGSIRICGDFKCTLNRALQAHPYPVPVVQHLLHSLGHGTIFAKLDMTQAYQQLPVDDAMATAQTIVTHRGAFKCRRLQFGVCVAPGIFQSLMERLLQGIPGVIPYFDDVLISANNKLDLLERTRQVLIRFQQNGLKLKKAKCKFGVPQVEFLGFLVDGSGIHPTPSKVEAIKKAPTPTCKAELQAFLGLLNFYSIFLPHKASVAEPLHPFTAVKNLLTSNAVLIQYNDNLPLTLVCDASPYGIGAVLSHVLPNGTEAPVAYYSRTLSSAERNYGQLDKEALALVAAVKRFHDYVYGRFFQLVTDHKPLLGLLAGDKQTPQIMSPRMTRWSVFLAAYNYQLVYRPGAHLGNADVQVLDWVRRGWPLGPVPGEFRPFTTRQHELSISRGCLLWGSRVVIPPTLRRPVLQRLHESHPGTDRMKALGRSYVWWPKMDQAISEWVARCQRCQQSRPVPPAATPREWETPRSPWSRLHIDLAGPFMGQNLLIVVDAYSKWVEIARMASTTSDAVIKVLRNLFATHGLPDVVVSDNGPQFTSATFQLFLAGLGIRHALVAPYHPSSNGRAERAVRSAKDALARFGPGDWQEKVAQYLLAQHSTPCPLTNRSPAELLMGRRLRTTLDRLHPCFTPEAPVDSSSRPRSFGVGDCVYARNYGGDPPWLPGRIILITGPCSYRVELEDGRAWRRHIDQLRGRLSNQTPGDADPTMDHPPETTSPPPPWDDKAHDASPIIAPRPSCFPDEPVSLPTSEPPATASAQSPVVPMAQGLAQPAETFSESPELALSQDSELRRSGRMRSRPYFLKDYVCAIQGGRSVHCQRFWEA</sequence>
<organism evidence="16 17">
    <name type="scientific">Pantherophis guttatus</name>
    <name type="common">Corn snake</name>
    <name type="synonym">Elaphe guttata</name>
    <dbReference type="NCBI Taxonomy" id="94885"/>
    <lineage>
        <taxon>Eukaryota</taxon>
        <taxon>Metazoa</taxon>
        <taxon>Chordata</taxon>
        <taxon>Craniata</taxon>
        <taxon>Vertebrata</taxon>
        <taxon>Euteleostomi</taxon>
        <taxon>Lepidosauria</taxon>
        <taxon>Squamata</taxon>
        <taxon>Bifurcata</taxon>
        <taxon>Unidentata</taxon>
        <taxon>Episquamata</taxon>
        <taxon>Toxicofera</taxon>
        <taxon>Serpentes</taxon>
        <taxon>Colubroidea</taxon>
        <taxon>Colubridae</taxon>
        <taxon>Colubrinae</taxon>
        <taxon>Pantherophis</taxon>
    </lineage>
</organism>
<dbReference type="InterPro" id="IPR041373">
    <property type="entry name" value="RT_RNaseH"/>
</dbReference>
<dbReference type="InterPro" id="IPR001584">
    <property type="entry name" value="Integrase_cat-core"/>
</dbReference>
<dbReference type="PROSITE" id="PS50994">
    <property type="entry name" value="INTEGRASE"/>
    <property type="match status" value="1"/>
</dbReference>